<dbReference type="AlphaFoldDB" id="A0A438CKU6"/>
<sequence>MNCSQIDYLLTLDDQRVLNLGRTRRGMLPTMPSNQSVSFGRVADGLGHDRLSTFSSFWVPRDLFLFASSLPTIGLLLKDLLPTRKCFTFDFGHYLCHAHQKQNISTLQNIKLQENETLRDFMKRFRQAVFQVESYNMDAIL</sequence>
<comment type="caution">
    <text evidence="1">The sequence shown here is derived from an EMBL/GenBank/DDBJ whole genome shotgun (WGS) entry which is preliminary data.</text>
</comment>
<gene>
    <name evidence="1" type="ORF">CK203_098003</name>
</gene>
<name>A0A438CKU6_VITVI</name>
<evidence type="ECO:0000313" key="1">
    <source>
        <dbReference type="EMBL" id="RVW23799.1"/>
    </source>
</evidence>
<dbReference type="Proteomes" id="UP000288805">
    <property type="component" value="Unassembled WGS sequence"/>
</dbReference>
<evidence type="ECO:0008006" key="3">
    <source>
        <dbReference type="Google" id="ProtNLM"/>
    </source>
</evidence>
<organism evidence="1 2">
    <name type="scientific">Vitis vinifera</name>
    <name type="common">Grape</name>
    <dbReference type="NCBI Taxonomy" id="29760"/>
    <lineage>
        <taxon>Eukaryota</taxon>
        <taxon>Viridiplantae</taxon>
        <taxon>Streptophyta</taxon>
        <taxon>Embryophyta</taxon>
        <taxon>Tracheophyta</taxon>
        <taxon>Spermatophyta</taxon>
        <taxon>Magnoliopsida</taxon>
        <taxon>eudicotyledons</taxon>
        <taxon>Gunneridae</taxon>
        <taxon>Pentapetalae</taxon>
        <taxon>rosids</taxon>
        <taxon>Vitales</taxon>
        <taxon>Vitaceae</taxon>
        <taxon>Viteae</taxon>
        <taxon>Vitis</taxon>
    </lineage>
</organism>
<evidence type="ECO:0000313" key="2">
    <source>
        <dbReference type="Proteomes" id="UP000288805"/>
    </source>
</evidence>
<proteinExistence type="predicted"/>
<accession>A0A438CKU6</accession>
<dbReference type="EMBL" id="QGNW01002186">
    <property type="protein sequence ID" value="RVW23799.1"/>
    <property type="molecule type" value="Genomic_DNA"/>
</dbReference>
<reference evidence="1 2" key="1">
    <citation type="journal article" date="2018" name="PLoS Genet.">
        <title>Population sequencing reveals clonal diversity and ancestral inbreeding in the grapevine cultivar Chardonnay.</title>
        <authorList>
            <person name="Roach M.J."/>
            <person name="Johnson D.L."/>
            <person name="Bohlmann J."/>
            <person name="van Vuuren H.J."/>
            <person name="Jones S.J."/>
            <person name="Pretorius I.S."/>
            <person name="Schmidt S.A."/>
            <person name="Borneman A.R."/>
        </authorList>
    </citation>
    <scope>NUCLEOTIDE SEQUENCE [LARGE SCALE GENOMIC DNA]</scope>
    <source>
        <strain evidence="2">cv. Chardonnay</strain>
        <tissue evidence="1">Leaf</tissue>
    </source>
</reference>
<protein>
    <recommendedName>
        <fullName evidence="3">Retrotransposon gag domain-containing protein</fullName>
    </recommendedName>
</protein>